<feature type="transmembrane region" description="Helical" evidence="1">
    <location>
        <begin position="167"/>
        <end position="189"/>
    </location>
</feature>
<dbReference type="EMBL" id="BAABGQ010000006">
    <property type="protein sequence ID" value="GAA4503509.1"/>
    <property type="molecule type" value="Genomic_DNA"/>
</dbReference>
<organism evidence="2 3">
    <name type="scientific">Hymenobacter ginsengisoli</name>
    <dbReference type="NCBI Taxonomy" id="1051626"/>
    <lineage>
        <taxon>Bacteria</taxon>
        <taxon>Pseudomonadati</taxon>
        <taxon>Bacteroidota</taxon>
        <taxon>Cytophagia</taxon>
        <taxon>Cytophagales</taxon>
        <taxon>Hymenobacteraceae</taxon>
        <taxon>Hymenobacter</taxon>
    </lineage>
</organism>
<gene>
    <name evidence="2" type="ORF">GCM10023172_28500</name>
</gene>
<feature type="transmembrane region" description="Helical" evidence="1">
    <location>
        <begin position="196"/>
        <end position="213"/>
    </location>
</feature>
<sequence length="263" mass="28214">MRLALVPVYSLFMKKIPEVTLLFWVMKICATTLGETGGDLLAQTLNVGYAISSLLFIGFFLVTLAGQLAAKRYIPALYWAVILATSTAGTTMSDYMDRTLGLGYATGTAILITILIVVLGLWRLTEKSLSVSEITTRRGELFYWTAILFSNTLGTALGDFLADDSGLGFGGGALLIGSLLALVVLAHFFTRISSVLLFWIAFVLTRPFGATFGDLLTKSPEKHGLGFGTKGSSFILLGVLVALVVYTTLRPQPAEPVAAKEPS</sequence>
<proteinExistence type="predicted"/>
<accession>A0ABP8QHH2</accession>
<dbReference type="InterPro" id="IPR007136">
    <property type="entry name" value="DUF347"/>
</dbReference>
<feature type="transmembrane region" description="Helical" evidence="1">
    <location>
        <begin position="102"/>
        <end position="121"/>
    </location>
</feature>
<feature type="transmembrane region" description="Helical" evidence="1">
    <location>
        <begin position="141"/>
        <end position="161"/>
    </location>
</feature>
<keyword evidence="3" id="KW-1185">Reference proteome</keyword>
<evidence type="ECO:0000313" key="2">
    <source>
        <dbReference type="EMBL" id="GAA4503509.1"/>
    </source>
</evidence>
<feature type="transmembrane region" description="Helical" evidence="1">
    <location>
        <begin position="47"/>
        <end position="69"/>
    </location>
</feature>
<name>A0ABP8QHH2_9BACT</name>
<keyword evidence="1" id="KW-0812">Transmembrane</keyword>
<evidence type="ECO:0000256" key="1">
    <source>
        <dbReference type="SAM" id="Phobius"/>
    </source>
</evidence>
<keyword evidence="1" id="KW-0472">Membrane</keyword>
<dbReference type="Proteomes" id="UP001501243">
    <property type="component" value="Unassembled WGS sequence"/>
</dbReference>
<feature type="transmembrane region" description="Helical" evidence="1">
    <location>
        <begin position="233"/>
        <end position="249"/>
    </location>
</feature>
<keyword evidence="1" id="KW-1133">Transmembrane helix</keyword>
<evidence type="ECO:0000313" key="3">
    <source>
        <dbReference type="Proteomes" id="UP001501243"/>
    </source>
</evidence>
<protein>
    <submittedName>
        <fullName evidence="2">Membrane protein</fullName>
    </submittedName>
</protein>
<comment type="caution">
    <text evidence="2">The sequence shown here is derived from an EMBL/GenBank/DDBJ whole genome shotgun (WGS) entry which is preliminary data.</text>
</comment>
<dbReference type="Pfam" id="PF03988">
    <property type="entry name" value="DUF347"/>
    <property type="match status" value="4"/>
</dbReference>
<feature type="transmembrane region" description="Helical" evidence="1">
    <location>
        <begin position="21"/>
        <end position="41"/>
    </location>
</feature>
<reference evidence="3" key="1">
    <citation type="journal article" date="2019" name="Int. J. Syst. Evol. Microbiol.">
        <title>The Global Catalogue of Microorganisms (GCM) 10K type strain sequencing project: providing services to taxonomists for standard genome sequencing and annotation.</title>
        <authorList>
            <consortium name="The Broad Institute Genomics Platform"/>
            <consortium name="The Broad Institute Genome Sequencing Center for Infectious Disease"/>
            <person name="Wu L."/>
            <person name="Ma J."/>
        </authorList>
    </citation>
    <scope>NUCLEOTIDE SEQUENCE [LARGE SCALE GENOMIC DNA]</scope>
    <source>
        <strain evidence="3">JCM 17841</strain>
    </source>
</reference>
<feature type="transmembrane region" description="Helical" evidence="1">
    <location>
        <begin position="76"/>
        <end position="96"/>
    </location>
</feature>